<accession>A0ABM6WRR9</accession>
<evidence type="ECO:0000313" key="1">
    <source>
        <dbReference type="EMBL" id="AWX93268.1"/>
    </source>
</evidence>
<dbReference type="Proteomes" id="UP000249922">
    <property type="component" value="Chromosome"/>
</dbReference>
<keyword evidence="2" id="KW-1185">Reference proteome</keyword>
<proteinExistence type="predicted"/>
<gene>
    <name evidence="1" type="ORF">DPM13_09520</name>
</gene>
<dbReference type="EMBL" id="CP030239">
    <property type="protein sequence ID" value="AWX93268.1"/>
    <property type="molecule type" value="Genomic_DNA"/>
</dbReference>
<organism evidence="1 2">
    <name type="scientific">Paracoccus mutanolyticus</name>
    <dbReference type="NCBI Taxonomy" id="1499308"/>
    <lineage>
        <taxon>Bacteria</taxon>
        <taxon>Pseudomonadati</taxon>
        <taxon>Pseudomonadota</taxon>
        <taxon>Alphaproteobacteria</taxon>
        <taxon>Rhodobacterales</taxon>
        <taxon>Paracoccaceae</taxon>
        <taxon>Paracoccus</taxon>
    </lineage>
</organism>
<name>A0ABM6WRR9_9RHOB</name>
<protein>
    <submittedName>
        <fullName evidence="1">Uncharacterized protein</fullName>
    </submittedName>
</protein>
<evidence type="ECO:0000313" key="2">
    <source>
        <dbReference type="Proteomes" id="UP000249922"/>
    </source>
</evidence>
<sequence length="92" mass="10041">MFETPYSSTVCAMIAAGVGRGGVIVNPLRRIRRPICDTAADHRRRFEPAIHFRTLLLTCAMLGPKDFTLPVGLVGWICAAPKLRGARFSASL</sequence>
<reference evidence="1 2" key="1">
    <citation type="submission" date="2018-06" db="EMBL/GenBank/DDBJ databases">
        <title>Complete genome sequence of Paracoccus mutanolyticus strain RSP-02 isolated from cellulosic waste.</title>
        <authorList>
            <person name="Amrutha R.N."/>
            <person name="Shrivastav A."/>
            <person name="Buddana S.K."/>
            <person name="Deshpande U."/>
            <person name="Prakasham R.S."/>
        </authorList>
    </citation>
    <scope>NUCLEOTIDE SEQUENCE [LARGE SCALE GENOMIC DNA]</scope>
    <source>
        <strain evidence="1 2">RSP-02</strain>
    </source>
</reference>